<feature type="transmembrane region" description="Helical" evidence="1">
    <location>
        <begin position="256"/>
        <end position="287"/>
    </location>
</feature>
<gene>
    <name evidence="2" type="ORF">CO057_03530</name>
</gene>
<organism evidence="2 3">
    <name type="scientific">Candidatus Uhrbacteria bacterium CG_4_9_14_0_2_um_filter_41_50</name>
    <dbReference type="NCBI Taxonomy" id="1975031"/>
    <lineage>
        <taxon>Bacteria</taxon>
        <taxon>Candidatus Uhriibacteriota</taxon>
    </lineage>
</organism>
<feature type="transmembrane region" description="Helical" evidence="1">
    <location>
        <begin position="156"/>
        <end position="178"/>
    </location>
</feature>
<feature type="transmembrane region" description="Helical" evidence="1">
    <location>
        <begin position="66"/>
        <end position="97"/>
    </location>
</feature>
<evidence type="ECO:0000313" key="2">
    <source>
        <dbReference type="EMBL" id="PJC24369.1"/>
    </source>
</evidence>
<dbReference type="Proteomes" id="UP000230251">
    <property type="component" value="Unassembled WGS sequence"/>
</dbReference>
<sequence>MPNLISVGQIIDKTWEHYVKHFQILMKISLWALVVAALMLVRIFIIPEGETLVLLEWINNGVPTLAIVRFIVGALISLIAIPVIVTWIFMTLVQAIRDQANGKPIKIKAIQKKSWKNFFRYVLVILLKTLVILSPLLLMVPGVLLTIFNEAAGSGSLLVVVALILITAGLVAALYFVVKWGIELSFAGFEMLLTGKNSLKALAGSRTLIKGRYWKTLIRILIPKVVLGIFVVIGEILIAFTSVLISVALFDIGEWFGIYGSFIIITLLAMALRILYVPIFIVADYFIYDSLRKSR</sequence>
<feature type="transmembrane region" description="Helical" evidence="1">
    <location>
        <begin position="225"/>
        <end position="250"/>
    </location>
</feature>
<keyword evidence="1" id="KW-1133">Transmembrane helix</keyword>
<feature type="transmembrane region" description="Helical" evidence="1">
    <location>
        <begin position="28"/>
        <end position="46"/>
    </location>
</feature>
<evidence type="ECO:0008006" key="4">
    <source>
        <dbReference type="Google" id="ProtNLM"/>
    </source>
</evidence>
<protein>
    <recommendedName>
        <fullName evidence="4">Glycerophosphoryl diester phosphodiesterase membrane domain-containing protein</fullName>
    </recommendedName>
</protein>
<proteinExistence type="predicted"/>
<evidence type="ECO:0000313" key="3">
    <source>
        <dbReference type="Proteomes" id="UP000230251"/>
    </source>
</evidence>
<keyword evidence="1" id="KW-0812">Transmembrane</keyword>
<feature type="transmembrane region" description="Helical" evidence="1">
    <location>
        <begin position="118"/>
        <end position="144"/>
    </location>
</feature>
<evidence type="ECO:0000256" key="1">
    <source>
        <dbReference type="SAM" id="Phobius"/>
    </source>
</evidence>
<dbReference type="AlphaFoldDB" id="A0A2M8ENR0"/>
<name>A0A2M8ENR0_9BACT</name>
<accession>A0A2M8ENR0</accession>
<dbReference type="EMBL" id="PFSI01000050">
    <property type="protein sequence ID" value="PJC24369.1"/>
    <property type="molecule type" value="Genomic_DNA"/>
</dbReference>
<keyword evidence="1" id="KW-0472">Membrane</keyword>
<comment type="caution">
    <text evidence="2">The sequence shown here is derived from an EMBL/GenBank/DDBJ whole genome shotgun (WGS) entry which is preliminary data.</text>
</comment>
<reference evidence="3" key="1">
    <citation type="submission" date="2017-09" db="EMBL/GenBank/DDBJ databases">
        <title>Depth-based differentiation of microbial function through sediment-hosted aquifers and enrichment of novel symbionts in the deep terrestrial subsurface.</title>
        <authorList>
            <person name="Probst A.J."/>
            <person name="Ladd B."/>
            <person name="Jarett J.K."/>
            <person name="Geller-Mcgrath D.E."/>
            <person name="Sieber C.M.K."/>
            <person name="Emerson J.B."/>
            <person name="Anantharaman K."/>
            <person name="Thomas B.C."/>
            <person name="Malmstrom R."/>
            <person name="Stieglmeier M."/>
            <person name="Klingl A."/>
            <person name="Woyke T."/>
            <person name="Ryan C.M."/>
            <person name="Banfield J.F."/>
        </authorList>
    </citation>
    <scope>NUCLEOTIDE SEQUENCE [LARGE SCALE GENOMIC DNA]</scope>
</reference>